<comment type="catalytic activity">
    <reaction evidence="7 8">
        <text>tRNA(Arg) + L-arginine + ATP = L-arginyl-tRNA(Arg) + AMP + diphosphate</text>
        <dbReference type="Rhea" id="RHEA:20301"/>
        <dbReference type="Rhea" id="RHEA-COMP:9658"/>
        <dbReference type="Rhea" id="RHEA-COMP:9673"/>
        <dbReference type="ChEBI" id="CHEBI:30616"/>
        <dbReference type="ChEBI" id="CHEBI:32682"/>
        <dbReference type="ChEBI" id="CHEBI:33019"/>
        <dbReference type="ChEBI" id="CHEBI:78442"/>
        <dbReference type="ChEBI" id="CHEBI:78513"/>
        <dbReference type="ChEBI" id="CHEBI:456215"/>
        <dbReference type="EC" id="6.1.1.19"/>
    </reaction>
</comment>
<keyword evidence="5 8" id="KW-0648">Protein biosynthesis</keyword>
<comment type="subunit">
    <text evidence="8">Monomer.</text>
</comment>
<dbReference type="Pfam" id="PF05746">
    <property type="entry name" value="DALR_1"/>
    <property type="match status" value="1"/>
</dbReference>
<keyword evidence="8" id="KW-0963">Cytoplasm</keyword>
<dbReference type="PRINTS" id="PR01038">
    <property type="entry name" value="TRNASYNTHARG"/>
</dbReference>
<evidence type="ECO:0000259" key="10">
    <source>
        <dbReference type="SMART" id="SM00836"/>
    </source>
</evidence>
<dbReference type="InterPro" id="IPR008909">
    <property type="entry name" value="DALR_anticod-bd"/>
</dbReference>
<dbReference type="SUPFAM" id="SSF55190">
    <property type="entry name" value="Arginyl-tRNA synthetase (ArgRS), N-terminal 'additional' domain"/>
    <property type="match status" value="1"/>
</dbReference>
<dbReference type="SUPFAM" id="SSF47323">
    <property type="entry name" value="Anticodon-binding domain of a subclass of class I aminoacyl-tRNA synthetases"/>
    <property type="match status" value="1"/>
</dbReference>
<keyword evidence="6 8" id="KW-0030">Aminoacyl-tRNA synthetase</keyword>
<dbReference type="NCBIfam" id="TIGR00456">
    <property type="entry name" value="argS"/>
    <property type="match status" value="1"/>
</dbReference>
<keyword evidence="13" id="KW-1185">Reference proteome</keyword>
<evidence type="ECO:0000256" key="1">
    <source>
        <dbReference type="ARBA" id="ARBA00005594"/>
    </source>
</evidence>
<gene>
    <name evidence="8 12" type="primary">argS</name>
    <name evidence="12" type="ORF">ACFSX4_03225</name>
</gene>
<feature type="domain" description="Arginyl tRNA synthetase N-terminal" evidence="11">
    <location>
        <begin position="4"/>
        <end position="83"/>
    </location>
</feature>
<evidence type="ECO:0000256" key="2">
    <source>
        <dbReference type="ARBA" id="ARBA00022598"/>
    </source>
</evidence>
<protein>
    <recommendedName>
        <fullName evidence="8">Arginine--tRNA ligase</fullName>
        <ecNumber evidence="8">6.1.1.19</ecNumber>
    </recommendedName>
    <alternativeName>
        <fullName evidence="8">Arginyl-tRNA synthetase</fullName>
        <shortName evidence="8">ArgRS</shortName>
    </alternativeName>
</protein>
<name>A0ABW5WVR1_9STAP</name>
<evidence type="ECO:0000313" key="12">
    <source>
        <dbReference type="EMBL" id="MFD2829464.1"/>
    </source>
</evidence>
<dbReference type="SMART" id="SM01016">
    <property type="entry name" value="Arg_tRNA_synt_N"/>
    <property type="match status" value="1"/>
</dbReference>
<comment type="caution">
    <text evidence="12">The sequence shown here is derived from an EMBL/GenBank/DDBJ whole genome shotgun (WGS) entry which is preliminary data.</text>
</comment>
<comment type="subcellular location">
    <subcellularLocation>
        <location evidence="8">Cytoplasm</location>
    </subcellularLocation>
</comment>
<dbReference type="InterPro" id="IPR009080">
    <property type="entry name" value="tRNAsynth_Ia_anticodon-bd"/>
</dbReference>
<dbReference type="Gene3D" id="3.40.50.620">
    <property type="entry name" value="HUPs"/>
    <property type="match status" value="1"/>
</dbReference>
<dbReference type="Pfam" id="PF00750">
    <property type="entry name" value="tRNA-synt_1d"/>
    <property type="match status" value="1"/>
</dbReference>
<feature type="domain" description="DALR anticodon binding" evidence="10">
    <location>
        <begin position="443"/>
        <end position="553"/>
    </location>
</feature>
<feature type="short sequence motif" description="'HIGH' region" evidence="8">
    <location>
        <begin position="119"/>
        <end position="129"/>
    </location>
</feature>
<dbReference type="SMART" id="SM00836">
    <property type="entry name" value="DALR_1"/>
    <property type="match status" value="1"/>
</dbReference>
<evidence type="ECO:0000256" key="8">
    <source>
        <dbReference type="HAMAP-Rule" id="MF_00123"/>
    </source>
</evidence>
<dbReference type="HAMAP" id="MF_00123">
    <property type="entry name" value="Arg_tRNA_synth"/>
    <property type="match status" value="1"/>
</dbReference>
<dbReference type="InterPro" id="IPR014729">
    <property type="entry name" value="Rossmann-like_a/b/a_fold"/>
</dbReference>
<reference evidence="13" key="1">
    <citation type="journal article" date="2019" name="Int. J. Syst. Evol. Microbiol.">
        <title>The Global Catalogue of Microorganisms (GCM) 10K type strain sequencing project: providing services to taxonomists for standard genome sequencing and annotation.</title>
        <authorList>
            <consortium name="The Broad Institute Genomics Platform"/>
            <consortium name="The Broad Institute Genome Sequencing Center for Infectious Disease"/>
            <person name="Wu L."/>
            <person name="Ma J."/>
        </authorList>
    </citation>
    <scope>NUCLEOTIDE SEQUENCE [LARGE SCALE GENOMIC DNA]</scope>
    <source>
        <strain evidence="13">KCTC 33575</strain>
    </source>
</reference>
<dbReference type="CDD" id="cd00671">
    <property type="entry name" value="ArgRS_core"/>
    <property type="match status" value="1"/>
</dbReference>
<sequence>MFKKEIAEGIYAALMGRMSKDEIMSKLEVPADSSFGEFSFPTFTLAGMLKKSPKIIAEELSKDIKLDIISEVKAVNGFLNFYINRNDAAEIILSEIEKNAPEDFYNTSGQTIVIDYSSPNIAKPFSMGHLRATILGDSLARILKKTGADVIGINHLGDWGTQFGKLITAYKKWGSEEKVSKNPIKELFELYQKFHVEAESTPELEDEARQAFSLLEQGNDVQMKLWNWFREVSIESFEVLYKRLGIDFDYIQGESFYNDKLSDVNQLLERKKLIEFDQGAYIVRLNKLPPALIKKRDGASLYITRDIAAMLHRVKHFQADQILYVVGQEQSVHFNQLSQISDILNISTDIEHVPFGLILKNGRKMSTRKGSVILLDDIIRDVEHHALNIIAEKNPDLKNKENIASHITDAAVKFMDLKHDRMNSYEFNIEDMLRFDGETGVYVMYTNSRIQSILRKTDRKIEGTVFKFDENMWPVLNQLSKYHAAVKEAAEKRMPSEICKYVIKLCREFNSYYAKERIIHSNNDISKLYMLKMVSNNIEEAMSLLGIKTVNEM</sequence>
<evidence type="ECO:0000256" key="3">
    <source>
        <dbReference type="ARBA" id="ARBA00022741"/>
    </source>
</evidence>
<dbReference type="Gene3D" id="3.30.1360.70">
    <property type="entry name" value="Arginyl tRNA synthetase N-terminal domain"/>
    <property type="match status" value="1"/>
</dbReference>
<evidence type="ECO:0000259" key="11">
    <source>
        <dbReference type="SMART" id="SM01016"/>
    </source>
</evidence>
<dbReference type="Pfam" id="PF03485">
    <property type="entry name" value="Arg_tRNA_synt_N"/>
    <property type="match status" value="1"/>
</dbReference>
<dbReference type="SUPFAM" id="SSF52374">
    <property type="entry name" value="Nucleotidylyl transferase"/>
    <property type="match status" value="1"/>
</dbReference>
<accession>A0ABW5WVR1</accession>
<keyword evidence="4 8" id="KW-0067">ATP-binding</keyword>
<dbReference type="Gene3D" id="1.10.730.10">
    <property type="entry name" value="Isoleucyl-tRNA Synthetase, Domain 1"/>
    <property type="match status" value="1"/>
</dbReference>
<dbReference type="InterPro" id="IPR001278">
    <property type="entry name" value="Arg-tRNA-ligase"/>
</dbReference>
<dbReference type="PANTHER" id="PTHR11956:SF5">
    <property type="entry name" value="ARGININE--TRNA LIGASE, CYTOPLASMIC"/>
    <property type="match status" value="1"/>
</dbReference>
<comment type="similarity">
    <text evidence="1 8 9">Belongs to the class-I aminoacyl-tRNA synthetase family.</text>
</comment>
<organism evidence="12 13">
    <name type="scientific">Corticicoccus populi</name>
    <dbReference type="NCBI Taxonomy" id="1812821"/>
    <lineage>
        <taxon>Bacteria</taxon>
        <taxon>Bacillati</taxon>
        <taxon>Bacillota</taxon>
        <taxon>Bacilli</taxon>
        <taxon>Bacillales</taxon>
        <taxon>Staphylococcaceae</taxon>
        <taxon>Corticicoccus</taxon>
    </lineage>
</organism>
<evidence type="ECO:0000256" key="6">
    <source>
        <dbReference type="ARBA" id="ARBA00023146"/>
    </source>
</evidence>
<evidence type="ECO:0000256" key="9">
    <source>
        <dbReference type="RuleBase" id="RU363038"/>
    </source>
</evidence>
<evidence type="ECO:0000256" key="4">
    <source>
        <dbReference type="ARBA" id="ARBA00022840"/>
    </source>
</evidence>
<dbReference type="InterPro" id="IPR035684">
    <property type="entry name" value="ArgRS_core"/>
</dbReference>
<dbReference type="InterPro" id="IPR036695">
    <property type="entry name" value="Arg-tRNA-synth_N_sf"/>
</dbReference>
<dbReference type="EMBL" id="JBHUOQ010000001">
    <property type="protein sequence ID" value="MFD2829464.1"/>
    <property type="molecule type" value="Genomic_DNA"/>
</dbReference>
<evidence type="ECO:0000313" key="13">
    <source>
        <dbReference type="Proteomes" id="UP001597519"/>
    </source>
</evidence>
<dbReference type="Proteomes" id="UP001597519">
    <property type="component" value="Unassembled WGS sequence"/>
</dbReference>
<evidence type="ECO:0000256" key="5">
    <source>
        <dbReference type="ARBA" id="ARBA00022917"/>
    </source>
</evidence>
<dbReference type="GO" id="GO:0004814">
    <property type="term" value="F:arginine-tRNA ligase activity"/>
    <property type="evidence" value="ECO:0007669"/>
    <property type="project" value="UniProtKB-EC"/>
</dbReference>
<proteinExistence type="inferred from homology"/>
<dbReference type="EC" id="6.1.1.19" evidence="8"/>
<keyword evidence="3 8" id="KW-0547">Nucleotide-binding</keyword>
<evidence type="ECO:0000256" key="7">
    <source>
        <dbReference type="ARBA" id="ARBA00049339"/>
    </source>
</evidence>
<dbReference type="InterPro" id="IPR005148">
    <property type="entry name" value="Arg-tRNA-synth_N"/>
</dbReference>
<dbReference type="PANTHER" id="PTHR11956">
    <property type="entry name" value="ARGINYL-TRNA SYNTHETASE"/>
    <property type="match status" value="1"/>
</dbReference>
<keyword evidence="2 8" id="KW-0436">Ligase</keyword>
<dbReference type="RefSeq" id="WP_377771482.1">
    <property type="nucleotide sequence ID" value="NZ_JBHUOQ010000001.1"/>
</dbReference>